<name>A0ABV2LYW9_9FLAO</name>
<accession>A0ABV2LYW9</accession>
<keyword evidence="2" id="KW-1185">Reference proteome</keyword>
<sequence length="65" mass="7405">MILSFDTITNLKLILEFQRKVWKILRVTVLSYTQAGILTTESPTKNLTLNLPLSCPTKHETPAYV</sequence>
<reference evidence="1 2" key="1">
    <citation type="submission" date="2024-06" db="EMBL/GenBank/DDBJ databases">
        <title>Genomic Encyclopedia of Type Strains, Phase IV (KMG-IV): sequencing the most valuable type-strain genomes for metagenomic binning, comparative biology and taxonomic classification.</title>
        <authorList>
            <person name="Goeker M."/>
        </authorList>
    </citation>
    <scope>NUCLEOTIDE SEQUENCE [LARGE SCALE GENOMIC DNA]</scope>
    <source>
        <strain evidence="1 2">DSM 29388</strain>
    </source>
</reference>
<protein>
    <submittedName>
        <fullName evidence="1">Uncharacterized protein</fullName>
    </submittedName>
</protein>
<dbReference type="Proteomes" id="UP001549146">
    <property type="component" value="Unassembled WGS sequence"/>
</dbReference>
<comment type="caution">
    <text evidence="1">The sequence shown here is derived from an EMBL/GenBank/DDBJ whole genome shotgun (WGS) entry which is preliminary data.</text>
</comment>
<organism evidence="1 2">
    <name type="scientific">Moheibacter stercoris</name>
    <dbReference type="NCBI Taxonomy" id="1628251"/>
    <lineage>
        <taxon>Bacteria</taxon>
        <taxon>Pseudomonadati</taxon>
        <taxon>Bacteroidota</taxon>
        <taxon>Flavobacteriia</taxon>
        <taxon>Flavobacteriales</taxon>
        <taxon>Weeksellaceae</taxon>
        <taxon>Moheibacter</taxon>
    </lineage>
</organism>
<proteinExistence type="predicted"/>
<gene>
    <name evidence="1" type="ORF">ABID46_002314</name>
</gene>
<dbReference type="EMBL" id="JBEPMO010000018">
    <property type="protein sequence ID" value="MET3732723.1"/>
    <property type="molecule type" value="Genomic_DNA"/>
</dbReference>
<evidence type="ECO:0000313" key="2">
    <source>
        <dbReference type="Proteomes" id="UP001549146"/>
    </source>
</evidence>
<evidence type="ECO:0000313" key="1">
    <source>
        <dbReference type="EMBL" id="MET3732723.1"/>
    </source>
</evidence>